<evidence type="ECO:0000256" key="4">
    <source>
        <dbReference type="ARBA" id="ARBA00022989"/>
    </source>
</evidence>
<name>A0AAV9PUM1_9PEZI</name>
<dbReference type="CDD" id="cd06179">
    <property type="entry name" value="MFS_TRI12_like"/>
    <property type="match status" value="1"/>
</dbReference>
<keyword evidence="2" id="KW-0813">Transport</keyword>
<dbReference type="PROSITE" id="PS50850">
    <property type="entry name" value="MFS"/>
    <property type="match status" value="1"/>
</dbReference>
<feature type="transmembrane region" description="Helical" evidence="6">
    <location>
        <begin position="254"/>
        <end position="276"/>
    </location>
</feature>
<evidence type="ECO:0000256" key="5">
    <source>
        <dbReference type="ARBA" id="ARBA00023136"/>
    </source>
</evidence>
<feature type="transmembrane region" description="Helical" evidence="6">
    <location>
        <begin position="549"/>
        <end position="568"/>
    </location>
</feature>
<organism evidence="8 9">
    <name type="scientific">Vermiconidia calcicola</name>
    <dbReference type="NCBI Taxonomy" id="1690605"/>
    <lineage>
        <taxon>Eukaryota</taxon>
        <taxon>Fungi</taxon>
        <taxon>Dikarya</taxon>
        <taxon>Ascomycota</taxon>
        <taxon>Pezizomycotina</taxon>
        <taxon>Dothideomycetes</taxon>
        <taxon>Dothideomycetidae</taxon>
        <taxon>Mycosphaerellales</taxon>
        <taxon>Extremaceae</taxon>
        <taxon>Vermiconidia</taxon>
    </lineage>
</organism>
<dbReference type="AlphaFoldDB" id="A0AAV9PUM1"/>
<proteinExistence type="predicted"/>
<dbReference type="InterPro" id="IPR053791">
    <property type="entry name" value="MFS_Tri12-like"/>
</dbReference>
<feature type="transmembrane region" description="Helical" evidence="6">
    <location>
        <begin position="97"/>
        <end position="117"/>
    </location>
</feature>
<feature type="transmembrane region" description="Helical" evidence="6">
    <location>
        <begin position="367"/>
        <end position="391"/>
    </location>
</feature>
<dbReference type="EMBL" id="JAXLQG010000046">
    <property type="protein sequence ID" value="KAK5527538.1"/>
    <property type="molecule type" value="Genomic_DNA"/>
</dbReference>
<dbReference type="Gene3D" id="1.20.1250.20">
    <property type="entry name" value="MFS general substrate transporter like domains"/>
    <property type="match status" value="1"/>
</dbReference>
<comment type="subcellular location">
    <subcellularLocation>
        <location evidence="1">Membrane</location>
        <topology evidence="1">Multi-pass membrane protein</topology>
    </subcellularLocation>
</comment>
<gene>
    <name evidence="8" type="ORF">LTR25_011102</name>
</gene>
<feature type="transmembrane region" description="Helical" evidence="6">
    <location>
        <begin position="457"/>
        <end position="478"/>
    </location>
</feature>
<evidence type="ECO:0000256" key="1">
    <source>
        <dbReference type="ARBA" id="ARBA00004141"/>
    </source>
</evidence>
<evidence type="ECO:0000256" key="2">
    <source>
        <dbReference type="ARBA" id="ARBA00022448"/>
    </source>
</evidence>
<evidence type="ECO:0000313" key="8">
    <source>
        <dbReference type="EMBL" id="KAK5527538.1"/>
    </source>
</evidence>
<feature type="transmembrane region" description="Helical" evidence="6">
    <location>
        <begin position="329"/>
        <end position="347"/>
    </location>
</feature>
<accession>A0AAV9PUM1</accession>
<dbReference type="InterPro" id="IPR020846">
    <property type="entry name" value="MFS_dom"/>
</dbReference>
<dbReference type="PANTHER" id="PTHR23501">
    <property type="entry name" value="MAJOR FACILITATOR SUPERFAMILY"/>
    <property type="match status" value="1"/>
</dbReference>
<reference evidence="8 9" key="1">
    <citation type="submission" date="2023-06" db="EMBL/GenBank/DDBJ databases">
        <title>Black Yeasts Isolated from many extreme environments.</title>
        <authorList>
            <person name="Coleine C."/>
            <person name="Stajich J.E."/>
            <person name="Selbmann L."/>
        </authorList>
    </citation>
    <scope>NUCLEOTIDE SEQUENCE [LARGE SCALE GENOMIC DNA]</scope>
    <source>
        <strain evidence="8 9">CCFEE 5887</strain>
    </source>
</reference>
<feature type="transmembrane region" description="Helical" evidence="6">
    <location>
        <begin position="421"/>
        <end position="445"/>
    </location>
</feature>
<protein>
    <recommendedName>
        <fullName evidence="7">Major facilitator superfamily (MFS) profile domain-containing protein</fullName>
    </recommendedName>
</protein>
<dbReference type="GO" id="GO:0005886">
    <property type="term" value="C:plasma membrane"/>
    <property type="evidence" value="ECO:0007669"/>
    <property type="project" value="TreeGrafter"/>
</dbReference>
<dbReference type="InterPro" id="IPR010573">
    <property type="entry name" value="MFS_Str1/Tri12-like"/>
</dbReference>
<feature type="transmembrane region" description="Helical" evidence="6">
    <location>
        <begin position="288"/>
        <end position="308"/>
    </location>
</feature>
<keyword evidence="4 6" id="KW-1133">Transmembrane helix</keyword>
<dbReference type="Proteomes" id="UP001345827">
    <property type="component" value="Unassembled WGS sequence"/>
</dbReference>
<evidence type="ECO:0000256" key="3">
    <source>
        <dbReference type="ARBA" id="ARBA00022692"/>
    </source>
</evidence>
<feature type="domain" description="Major facilitator superfamily (MFS) profile" evidence="7">
    <location>
        <begin position="55"/>
        <end position="573"/>
    </location>
</feature>
<dbReference type="GO" id="GO:0022857">
    <property type="term" value="F:transmembrane transporter activity"/>
    <property type="evidence" value="ECO:0007669"/>
    <property type="project" value="InterPro"/>
</dbReference>
<evidence type="ECO:0000259" key="7">
    <source>
        <dbReference type="PROSITE" id="PS50850"/>
    </source>
</evidence>
<feature type="transmembrane region" description="Helical" evidence="6">
    <location>
        <begin position="57"/>
        <end position="85"/>
    </location>
</feature>
<keyword evidence="9" id="KW-1185">Reference proteome</keyword>
<evidence type="ECO:0000256" key="6">
    <source>
        <dbReference type="SAM" id="Phobius"/>
    </source>
</evidence>
<dbReference type="Pfam" id="PF06609">
    <property type="entry name" value="TRI12"/>
    <property type="match status" value="1"/>
</dbReference>
<dbReference type="PANTHER" id="PTHR23501:SF109">
    <property type="entry name" value="MAJOR FACILITATOR SUPERFAMILY (MFS) PROFILE DOMAIN-CONTAINING PROTEIN-RELATED"/>
    <property type="match status" value="1"/>
</dbReference>
<feature type="transmembrane region" description="Helical" evidence="6">
    <location>
        <begin position="180"/>
        <end position="201"/>
    </location>
</feature>
<keyword evidence="3 6" id="KW-0812">Transmembrane</keyword>
<keyword evidence="5 6" id="KW-0472">Membrane</keyword>
<dbReference type="InterPro" id="IPR036259">
    <property type="entry name" value="MFS_trans_sf"/>
</dbReference>
<evidence type="ECO:0000313" key="9">
    <source>
        <dbReference type="Proteomes" id="UP001345827"/>
    </source>
</evidence>
<comment type="caution">
    <text evidence="8">The sequence shown here is derived from an EMBL/GenBank/DDBJ whole genome shotgun (WGS) entry which is preliminary data.</text>
</comment>
<sequence length="621" mass="67131">MAEIQPSQGRPHQGLTDLQKLELAHAQHDECALEDIENSNALTTDQSEFSWKYMLRVLGTATGIGLGVNAAYFGFSCPAAVLVYINQDIGPSENASLFPVMWTACAAISIILFGRFSDKFGRRWGMIGASLIGLVGGIIACRATDMNTLVVANVFLGLSGGVHTCYGLTMGEVVPNRYKIASMSFVTLPCIVSVGFGAYIALKLINDGPGWRWIYYIYLILMGVAAIFQYLFYNPPTFQQLHGGKRTVWQEVKRIDFVGTFLLTTGVMMFLLGISWGGQPAPWSSAKILSLIIIGVLCLVVFVFWEIYARIPNPVVPMYFFKDVRGFSCLAIIASVSGSAYVGPTIIWPSQVANIYGVGATDWKENAWLSCTVAFGIIGGIWLWGPLIGLLKRVKYQLVVMSCLVCAFSGALASANRDNKVQSALFSFFATFPDGIMELTPLGLVQMSANDADLGTVFGILLLFRTAWGSIFTAIYLAILQNKLPHYIAAFVPSAAIAAGLPRSSLSDLVAAAALGTESAIAGVPGMTPTIQSQVMDALVDARVKSYSWVYYAMIAVNLAGVLAAFYLRDYDHLFTAHVPRQIYARGEGITHIKEAGEVDSEAAPGVADAAREAHLVSEKA</sequence>
<feature type="transmembrane region" description="Helical" evidence="6">
    <location>
        <begin position="124"/>
        <end position="143"/>
    </location>
</feature>
<feature type="transmembrane region" description="Helical" evidence="6">
    <location>
        <begin position="149"/>
        <end position="168"/>
    </location>
</feature>
<feature type="transmembrane region" description="Helical" evidence="6">
    <location>
        <begin position="213"/>
        <end position="233"/>
    </location>
</feature>
<dbReference type="SUPFAM" id="SSF103473">
    <property type="entry name" value="MFS general substrate transporter"/>
    <property type="match status" value="2"/>
</dbReference>